<reference evidence="3 4" key="1">
    <citation type="submission" date="2019-06" db="EMBL/GenBank/DDBJ databases">
        <title>Genomic Encyclopedia of Type Strains, Phase IV (KMG-V): Genome sequencing to study the core and pangenomes of soil and plant-associated prokaryotes.</title>
        <authorList>
            <person name="Whitman W."/>
        </authorList>
    </citation>
    <scope>NUCLEOTIDE SEQUENCE [LARGE SCALE GENOMIC DNA]</scope>
    <source>
        <strain evidence="3 4">BR 11140</strain>
    </source>
</reference>
<feature type="region of interest" description="Disordered" evidence="1">
    <location>
        <begin position="92"/>
        <end position="115"/>
    </location>
</feature>
<organism evidence="3 4">
    <name type="scientific">Nitrospirillum amazonense</name>
    <dbReference type="NCBI Taxonomy" id="28077"/>
    <lineage>
        <taxon>Bacteria</taxon>
        <taxon>Pseudomonadati</taxon>
        <taxon>Pseudomonadota</taxon>
        <taxon>Alphaproteobacteria</taxon>
        <taxon>Rhodospirillales</taxon>
        <taxon>Azospirillaceae</taxon>
        <taxon>Nitrospirillum</taxon>
    </lineage>
</organism>
<feature type="region of interest" description="Disordered" evidence="1">
    <location>
        <begin position="1"/>
        <end position="30"/>
    </location>
</feature>
<evidence type="ECO:0000313" key="4">
    <source>
        <dbReference type="Proteomes" id="UP000318050"/>
    </source>
</evidence>
<keyword evidence="2" id="KW-0812">Transmembrane</keyword>
<dbReference type="AlphaFoldDB" id="A0A560HLW3"/>
<sequence>MAGNAEPDHGSANGEQALESQRKFAVQKPQGKKWETLALVDNLSAGKREFSEAVRSHGRGYVRLIQVDFESEEALSNYDWRLVELHDPYKGKGRPKPTVVAGSERPIKPKKGKGPGEKVAVPIRTWMLACLVAVAVGVMWVLTYHRP</sequence>
<evidence type="ECO:0000313" key="3">
    <source>
        <dbReference type="EMBL" id="TWB47527.1"/>
    </source>
</evidence>
<proteinExistence type="predicted"/>
<keyword evidence="2" id="KW-0472">Membrane</keyword>
<protein>
    <submittedName>
        <fullName evidence="3">Uncharacterized protein</fullName>
    </submittedName>
</protein>
<accession>A0A560HLW3</accession>
<dbReference type="EMBL" id="VITT01000034">
    <property type="protein sequence ID" value="TWB47527.1"/>
    <property type="molecule type" value="Genomic_DNA"/>
</dbReference>
<evidence type="ECO:0000256" key="1">
    <source>
        <dbReference type="SAM" id="MobiDB-lite"/>
    </source>
</evidence>
<gene>
    <name evidence="3" type="ORF">FBZ92_13411</name>
</gene>
<feature type="transmembrane region" description="Helical" evidence="2">
    <location>
        <begin position="126"/>
        <end position="144"/>
    </location>
</feature>
<dbReference type="OrthoDB" id="7304897at2"/>
<dbReference type="Proteomes" id="UP000318050">
    <property type="component" value="Unassembled WGS sequence"/>
</dbReference>
<name>A0A560HLW3_9PROT</name>
<keyword evidence="2" id="KW-1133">Transmembrane helix</keyword>
<evidence type="ECO:0000256" key="2">
    <source>
        <dbReference type="SAM" id="Phobius"/>
    </source>
</evidence>
<comment type="caution">
    <text evidence="3">The sequence shown here is derived from an EMBL/GenBank/DDBJ whole genome shotgun (WGS) entry which is preliminary data.</text>
</comment>